<evidence type="ECO:0000313" key="3">
    <source>
        <dbReference type="Proteomes" id="UP000007735"/>
    </source>
</evidence>
<dbReference type="Pfam" id="PF13730">
    <property type="entry name" value="HTH_36"/>
    <property type="match status" value="1"/>
</dbReference>
<accession>G9ABP0</accession>
<dbReference type="RefSeq" id="WP_014330833.1">
    <property type="nucleotide sequence ID" value="NC_016813.1"/>
</dbReference>
<geneLocation type="plasmid" evidence="2 3">
    <name>pSfHH103a</name>
</geneLocation>
<keyword evidence="2" id="KW-0614">Plasmid</keyword>
<evidence type="ECO:0000256" key="1">
    <source>
        <dbReference type="SAM" id="MobiDB-lite"/>
    </source>
</evidence>
<dbReference type="InterPro" id="IPR036390">
    <property type="entry name" value="WH_DNA-bd_sf"/>
</dbReference>
<organism evidence="2 3">
    <name type="scientific">Sinorhizobium fredii (strain HH103)</name>
    <dbReference type="NCBI Taxonomy" id="1117943"/>
    <lineage>
        <taxon>Bacteria</taxon>
        <taxon>Pseudomonadati</taxon>
        <taxon>Pseudomonadota</taxon>
        <taxon>Alphaproteobacteria</taxon>
        <taxon>Hyphomicrobiales</taxon>
        <taxon>Rhizobiaceae</taxon>
        <taxon>Sinorhizobium/Ensifer group</taxon>
        <taxon>Sinorhizobium</taxon>
    </lineage>
</organism>
<gene>
    <name evidence="2" type="ordered locus">SFHH103_03978</name>
</gene>
<dbReference type="KEGG" id="sfh:SFHH103_03978"/>
<protein>
    <recommendedName>
        <fullName evidence="4">Helix-turn-helix domain-containing protein</fullName>
    </recommendedName>
</protein>
<feature type="region of interest" description="Disordered" evidence="1">
    <location>
        <begin position="132"/>
        <end position="161"/>
    </location>
</feature>
<proteinExistence type="predicted"/>
<name>G9ABP0_SINF1</name>
<reference evidence="2 3" key="1">
    <citation type="journal article" date="2012" name="J. Bacteriol.">
        <title>Genome sequence of the soybean symbiont Sinorhizobium fredii HH103.</title>
        <authorList>
            <person name="Weidner S."/>
            <person name="Becker A."/>
            <person name="Bonilla I."/>
            <person name="Jaenicke S."/>
            <person name="Lloret J."/>
            <person name="Margaret I."/>
            <person name="Puhler A."/>
            <person name="Ruiz-Sainz J.E."/>
            <person name="Schneiker-Bekel S."/>
            <person name="Szczepanowski R."/>
            <person name="Vinardell J.M."/>
            <person name="Zehner S."/>
            <person name="Gottfert M."/>
        </authorList>
    </citation>
    <scope>NUCLEOTIDE SEQUENCE [LARGE SCALE GENOMIC DNA]</scope>
    <source>
        <strain evidence="2 3">HH103</strain>
        <plasmid evidence="3">pSfHH103a</plasmid>
    </source>
</reference>
<sequence length="161" mass="18196">MSDMVEKWGQTVAERGFAQIPNYLLLLNSFIDPDKRLSPVELVILFQLVGAWWQKENMPFPSMATLAVRAGVSERQIQRAITRLVKDGFIARIKRRSQGIIASNAYDLSPLVELLEKVAAAFPNEFPRTVRRKKAPAAPAEATAAPVRKRLKRRVRLNSDK</sequence>
<dbReference type="EMBL" id="HE616891">
    <property type="protein sequence ID" value="CCE98469.1"/>
    <property type="molecule type" value="Genomic_DNA"/>
</dbReference>
<feature type="compositionally biased region" description="Low complexity" evidence="1">
    <location>
        <begin position="136"/>
        <end position="146"/>
    </location>
</feature>
<dbReference type="InterPro" id="IPR036388">
    <property type="entry name" value="WH-like_DNA-bd_sf"/>
</dbReference>
<dbReference type="HOGENOM" id="CLU_120503_1_0_5"/>
<dbReference type="Proteomes" id="UP000007735">
    <property type="component" value="Plasmid pSfHH103a"/>
</dbReference>
<dbReference type="SUPFAM" id="SSF46785">
    <property type="entry name" value="Winged helix' DNA-binding domain"/>
    <property type="match status" value="1"/>
</dbReference>
<evidence type="ECO:0008006" key="4">
    <source>
        <dbReference type="Google" id="ProtNLM"/>
    </source>
</evidence>
<dbReference type="Gene3D" id="1.10.10.10">
    <property type="entry name" value="Winged helix-like DNA-binding domain superfamily/Winged helix DNA-binding domain"/>
    <property type="match status" value="1"/>
</dbReference>
<feature type="compositionally biased region" description="Basic residues" evidence="1">
    <location>
        <begin position="147"/>
        <end position="161"/>
    </location>
</feature>
<dbReference type="AlphaFoldDB" id="G9ABP0"/>
<evidence type="ECO:0000313" key="2">
    <source>
        <dbReference type="EMBL" id="CCE98469.1"/>
    </source>
</evidence>